<accession>A0A6G1GFH3</accession>
<dbReference type="EMBL" id="ML975150">
    <property type="protein sequence ID" value="KAF1816600.1"/>
    <property type="molecule type" value="Genomic_DNA"/>
</dbReference>
<sequence>MVRYSPSVMVSSLQVASLLPDSQSGLALQSGHEKTKPLDMSLGTVPERGICTNRRLPFLNYGVAPSGGGGIHQDSSRETSW</sequence>
<evidence type="ECO:0000313" key="1">
    <source>
        <dbReference type="EMBL" id="KAF1816600.1"/>
    </source>
</evidence>
<dbReference type="Proteomes" id="UP000504638">
    <property type="component" value="Unplaced"/>
</dbReference>
<reference evidence="1 3" key="1">
    <citation type="submission" date="2020-01" db="EMBL/GenBank/DDBJ databases">
        <authorList>
            <consortium name="DOE Joint Genome Institute"/>
            <person name="Haridas S."/>
            <person name="Albert R."/>
            <person name="Binder M."/>
            <person name="Bloem J."/>
            <person name="Labutti K."/>
            <person name="Salamov A."/>
            <person name="Andreopoulos B."/>
            <person name="Baker S.E."/>
            <person name="Barry K."/>
            <person name="Bills G."/>
            <person name="Bluhm B.H."/>
            <person name="Cannon C."/>
            <person name="Castanera R."/>
            <person name="Culley D.E."/>
            <person name="Daum C."/>
            <person name="Ezra D."/>
            <person name="Gonzalez J.B."/>
            <person name="Henrissat B."/>
            <person name="Kuo A."/>
            <person name="Liang C."/>
            <person name="Lipzen A."/>
            <person name="Lutzoni F."/>
            <person name="Magnuson J."/>
            <person name="Mondo S."/>
            <person name="Nolan M."/>
            <person name="Ohm R."/>
            <person name="Pangilinan J."/>
            <person name="Park H.-J."/>
            <person name="Ramirez L."/>
            <person name="Alfaro M."/>
            <person name="Sun H."/>
            <person name="Tritt A."/>
            <person name="Yoshinaga Y."/>
            <person name="Zwiers L.-H."/>
            <person name="Turgeon B.G."/>
            <person name="Goodwin S.B."/>
            <person name="Spatafora J.W."/>
            <person name="Crous P.W."/>
            <person name="Grigoriev I.V."/>
        </authorList>
    </citation>
    <scope>NUCLEOTIDE SEQUENCE</scope>
    <source>
        <strain evidence="1 3">CBS 781.70</strain>
    </source>
</reference>
<protein>
    <submittedName>
        <fullName evidence="1 3">Uncharacterized protein</fullName>
    </submittedName>
</protein>
<reference evidence="3" key="3">
    <citation type="submission" date="2025-04" db="UniProtKB">
        <authorList>
            <consortium name="RefSeq"/>
        </authorList>
    </citation>
    <scope>IDENTIFICATION</scope>
    <source>
        <strain evidence="3">CBS 781.70</strain>
    </source>
</reference>
<dbReference type="GeneID" id="54414326"/>
<proteinExistence type="predicted"/>
<evidence type="ECO:0000313" key="3">
    <source>
        <dbReference type="RefSeq" id="XP_033538231.1"/>
    </source>
</evidence>
<evidence type="ECO:0000313" key="2">
    <source>
        <dbReference type="Proteomes" id="UP000504638"/>
    </source>
</evidence>
<name>A0A6G1GFH3_9PEZI</name>
<keyword evidence="2" id="KW-1185">Reference proteome</keyword>
<reference evidence="3" key="2">
    <citation type="submission" date="2020-04" db="EMBL/GenBank/DDBJ databases">
        <authorList>
            <consortium name="NCBI Genome Project"/>
        </authorList>
    </citation>
    <scope>NUCLEOTIDE SEQUENCE</scope>
    <source>
        <strain evidence="3">CBS 781.70</strain>
    </source>
</reference>
<gene>
    <name evidence="1 3" type="ORF">P152DRAFT_129562</name>
</gene>
<dbReference type="AlphaFoldDB" id="A0A6G1GFH3"/>
<dbReference type="RefSeq" id="XP_033538231.1">
    <property type="nucleotide sequence ID" value="XM_033673756.1"/>
</dbReference>
<organism evidence="1">
    <name type="scientific">Eremomyces bilateralis CBS 781.70</name>
    <dbReference type="NCBI Taxonomy" id="1392243"/>
    <lineage>
        <taxon>Eukaryota</taxon>
        <taxon>Fungi</taxon>
        <taxon>Dikarya</taxon>
        <taxon>Ascomycota</taxon>
        <taxon>Pezizomycotina</taxon>
        <taxon>Dothideomycetes</taxon>
        <taxon>Dothideomycetes incertae sedis</taxon>
        <taxon>Eremomycetales</taxon>
        <taxon>Eremomycetaceae</taxon>
        <taxon>Eremomyces</taxon>
    </lineage>
</organism>